<accession>A0ABU1R612</accession>
<proteinExistence type="predicted"/>
<gene>
    <name evidence="1" type="ORF">J2W84_005910</name>
</gene>
<reference evidence="1 2" key="1">
    <citation type="submission" date="2023-07" db="EMBL/GenBank/DDBJ databases">
        <title>Sorghum-associated microbial communities from plants grown in Nebraska, USA.</title>
        <authorList>
            <person name="Schachtman D."/>
        </authorList>
    </citation>
    <scope>NUCLEOTIDE SEQUENCE [LARGE SCALE GENOMIC DNA]</scope>
    <source>
        <strain evidence="1 2">BE57</strain>
    </source>
</reference>
<dbReference type="RefSeq" id="WP_309991342.1">
    <property type="nucleotide sequence ID" value="NZ_JAVDTI010000007.1"/>
</dbReference>
<dbReference type="Proteomes" id="UP001264980">
    <property type="component" value="Unassembled WGS sequence"/>
</dbReference>
<evidence type="ECO:0000313" key="2">
    <source>
        <dbReference type="Proteomes" id="UP001264980"/>
    </source>
</evidence>
<protein>
    <submittedName>
        <fullName evidence="1">Uncharacterized protein</fullName>
    </submittedName>
</protein>
<evidence type="ECO:0000313" key="1">
    <source>
        <dbReference type="EMBL" id="MDR6808846.1"/>
    </source>
</evidence>
<comment type="caution">
    <text evidence="1">The sequence shown here is derived from an EMBL/GenBank/DDBJ whole genome shotgun (WGS) entry which is preliminary data.</text>
</comment>
<keyword evidence="2" id="KW-1185">Reference proteome</keyword>
<dbReference type="EMBL" id="JAVDTI010000007">
    <property type="protein sequence ID" value="MDR6808846.1"/>
    <property type="molecule type" value="Genomic_DNA"/>
</dbReference>
<name>A0ABU1R612_9BACT</name>
<sequence>MNAQYRHLFEATPAKTAPRYDLTDFYQVLTGRDEAEKKRKFESLVEILEKEGWLVGQTQDGRYRFRNRGKGLRLQIAALYYTLNMRGHIEQRLSAPFIASLFNAWLDHGLAEKSFEKIFQAEQQQTFNCSSSQPRFRYVKECELLIRTL</sequence>
<organism evidence="1 2">
    <name type="scientific">Dyadobacter fermentans</name>
    <dbReference type="NCBI Taxonomy" id="94254"/>
    <lineage>
        <taxon>Bacteria</taxon>
        <taxon>Pseudomonadati</taxon>
        <taxon>Bacteroidota</taxon>
        <taxon>Cytophagia</taxon>
        <taxon>Cytophagales</taxon>
        <taxon>Spirosomataceae</taxon>
        <taxon>Dyadobacter</taxon>
    </lineage>
</organism>